<protein>
    <recommendedName>
        <fullName evidence="2">Major facilitator superfamily (MFS) profile domain-containing protein</fullName>
    </recommendedName>
</protein>
<evidence type="ECO:0000313" key="3">
    <source>
        <dbReference type="EMBL" id="GAH50677.1"/>
    </source>
</evidence>
<dbReference type="GO" id="GO:0022857">
    <property type="term" value="F:transmembrane transporter activity"/>
    <property type="evidence" value="ECO:0007669"/>
    <property type="project" value="InterPro"/>
</dbReference>
<reference evidence="3" key="1">
    <citation type="journal article" date="2014" name="Front. Microbiol.">
        <title>High frequency of phylogenetically diverse reductive dehalogenase-homologous genes in deep subseafloor sedimentary metagenomes.</title>
        <authorList>
            <person name="Kawai M."/>
            <person name="Futagami T."/>
            <person name="Toyoda A."/>
            <person name="Takaki Y."/>
            <person name="Nishi S."/>
            <person name="Hori S."/>
            <person name="Arai W."/>
            <person name="Tsubouchi T."/>
            <person name="Morono Y."/>
            <person name="Uchiyama I."/>
            <person name="Ito T."/>
            <person name="Fujiyama A."/>
            <person name="Inagaki F."/>
            <person name="Takami H."/>
        </authorList>
    </citation>
    <scope>NUCLEOTIDE SEQUENCE</scope>
    <source>
        <strain evidence="3">Expedition CK06-06</strain>
    </source>
</reference>
<dbReference type="SUPFAM" id="SSF103473">
    <property type="entry name" value="MFS general substrate transporter"/>
    <property type="match status" value="1"/>
</dbReference>
<comment type="caution">
    <text evidence="3">The sequence shown here is derived from an EMBL/GenBank/DDBJ whole genome shotgun (WGS) entry which is preliminary data.</text>
</comment>
<feature type="transmembrane region" description="Helical" evidence="1">
    <location>
        <begin position="222"/>
        <end position="246"/>
    </location>
</feature>
<feature type="transmembrane region" description="Helical" evidence="1">
    <location>
        <begin position="12"/>
        <end position="36"/>
    </location>
</feature>
<feature type="transmembrane region" description="Helical" evidence="1">
    <location>
        <begin position="42"/>
        <end position="63"/>
    </location>
</feature>
<dbReference type="EMBL" id="BARU01019266">
    <property type="protein sequence ID" value="GAH50677.1"/>
    <property type="molecule type" value="Genomic_DNA"/>
</dbReference>
<feature type="transmembrane region" description="Helical" evidence="1">
    <location>
        <begin position="132"/>
        <end position="152"/>
    </location>
</feature>
<dbReference type="Pfam" id="PF07690">
    <property type="entry name" value="MFS_1"/>
    <property type="match status" value="1"/>
</dbReference>
<dbReference type="InterPro" id="IPR036259">
    <property type="entry name" value="MFS_trans_sf"/>
</dbReference>
<feature type="transmembrane region" description="Helical" evidence="1">
    <location>
        <begin position="252"/>
        <end position="275"/>
    </location>
</feature>
<feature type="non-terminal residue" evidence="3">
    <location>
        <position position="1"/>
    </location>
</feature>
<dbReference type="Gene3D" id="1.20.1250.20">
    <property type="entry name" value="MFS general substrate transporter like domains"/>
    <property type="match status" value="2"/>
</dbReference>
<keyword evidence="1" id="KW-0812">Transmembrane</keyword>
<feature type="transmembrane region" description="Helical" evidence="1">
    <location>
        <begin position="107"/>
        <end position="126"/>
    </location>
</feature>
<keyword evidence="1" id="KW-0472">Membrane</keyword>
<feature type="transmembrane region" description="Helical" evidence="1">
    <location>
        <begin position="164"/>
        <end position="181"/>
    </location>
</feature>
<name>X1G099_9ZZZZ</name>
<evidence type="ECO:0000259" key="2">
    <source>
        <dbReference type="PROSITE" id="PS50850"/>
    </source>
</evidence>
<proteinExistence type="predicted"/>
<dbReference type="PANTHER" id="PTHR23518:SF2">
    <property type="entry name" value="MAJOR FACILITATOR SUPERFAMILY TRANSPORTER"/>
    <property type="match status" value="1"/>
</dbReference>
<sequence>TKRILPKQKGKKISIFSSITLIGRFFAPITGGFILYVTNYYYGVYLVCGFSGIIAFFFAMFYYKTRKSRYTQADISKRELFTIKEFLRGLKDVISHKKIMIISIIQASQYFAYGIIEAYFIFYIDFLNYEPWLIGLMPAILTFTLFVAKPFMGHLSDKLGRKHVILGGLLLGGFATFFIPYTANLIWLFVILISFGIGMASVTSSTPAYITDLLEKENYGSAIGVLSTIMDIGQTIGPIISGYILVFLSYQGIFLLTGFTLLFAAFLFFVSFFLLKISN</sequence>
<dbReference type="InterPro" id="IPR011701">
    <property type="entry name" value="MFS"/>
</dbReference>
<evidence type="ECO:0000256" key="1">
    <source>
        <dbReference type="SAM" id="Phobius"/>
    </source>
</evidence>
<gene>
    <name evidence="3" type="ORF">S03H2_31742</name>
</gene>
<feature type="domain" description="Major facilitator superfamily (MFS) profile" evidence="2">
    <location>
        <begin position="98"/>
        <end position="279"/>
    </location>
</feature>
<accession>X1G099</accession>
<dbReference type="PANTHER" id="PTHR23518">
    <property type="entry name" value="C-METHYLTRANSFERASE"/>
    <property type="match status" value="1"/>
</dbReference>
<dbReference type="PROSITE" id="PS50850">
    <property type="entry name" value="MFS"/>
    <property type="match status" value="2"/>
</dbReference>
<feature type="domain" description="Major facilitator superfamily (MFS) profile" evidence="2">
    <location>
        <begin position="1"/>
        <end position="67"/>
    </location>
</feature>
<feature type="transmembrane region" description="Helical" evidence="1">
    <location>
        <begin position="187"/>
        <end position="210"/>
    </location>
</feature>
<dbReference type="AlphaFoldDB" id="X1G099"/>
<keyword evidence="1" id="KW-1133">Transmembrane helix</keyword>
<organism evidence="3">
    <name type="scientific">marine sediment metagenome</name>
    <dbReference type="NCBI Taxonomy" id="412755"/>
    <lineage>
        <taxon>unclassified sequences</taxon>
        <taxon>metagenomes</taxon>
        <taxon>ecological metagenomes</taxon>
    </lineage>
</organism>
<dbReference type="InterPro" id="IPR020846">
    <property type="entry name" value="MFS_dom"/>
</dbReference>